<dbReference type="Proteomes" id="UP000234323">
    <property type="component" value="Unassembled WGS sequence"/>
</dbReference>
<proteinExistence type="predicted"/>
<evidence type="ECO:0000313" key="1">
    <source>
        <dbReference type="EMBL" id="PKY62727.1"/>
    </source>
</evidence>
<dbReference type="EMBL" id="LLXI01008050">
    <property type="protein sequence ID" value="PKY62808.1"/>
    <property type="molecule type" value="Genomic_DNA"/>
</dbReference>
<dbReference type="EMBL" id="LLXI01007850">
    <property type="protein sequence ID" value="PKY62727.1"/>
    <property type="molecule type" value="Genomic_DNA"/>
</dbReference>
<evidence type="ECO:0000313" key="3">
    <source>
        <dbReference type="Proteomes" id="UP000234323"/>
    </source>
</evidence>
<dbReference type="VEuPathDB" id="FungiDB:RhiirFUN_019055"/>
<evidence type="ECO:0000313" key="2">
    <source>
        <dbReference type="EMBL" id="PKY62808.1"/>
    </source>
</evidence>
<comment type="caution">
    <text evidence="1">The sequence shown here is derived from an EMBL/GenBank/DDBJ whole genome shotgun (WGS) entry which is preliminary data.</text>
</comment>
<dbReference type="AlphaFoldDB" id="A0A2I1HV23"/>
<name>A0A2I1HV23_9GLOM</name>
<gene>
    <name evidence="1" type="ORF">RhiirA4_489748</name>
    <name evidence="2" type="ORF">RhiirA4_489970</name>
</gene>
<sequence length="98" mass="11723">MTFVIKVYKHQNLKNLKMQQQEDVYVFTKGCTSIDQLTFSINYSNDGFRMSFFYDPTDDHQIYHITCKEIKSEKSTDIDQRSEHTVHSTIVWMIKTFK</sequence>
<reference evidence="1 3" key="1">
    <citation type="submission" date="2015-10" db="EMBL/GenBank/DDBJ databases">
        <title>Genome analyses suggest a sexual origin of heterokaryosis in a supposedly ancient asexual fungus.</title>
        <authorList>
            <person name="Ropars J."/>
            <person name="Sedzielewska K."/>
            <person name="Noel J."/>
            <person name="Charron P."/>
            <person name="Farinelli L."/>
            <person name="Marton T."/>
            <person name="Kruger M."/>
            <person name="Pelin A."/>
            <person name="Brachmann A."/>
            <person name="Corradi N."/>
        </authorList>
    </citation>
    <scope>NUCLEOTIDE SEQUENCE [LARGE SCALE GENOMIC DNA]</scope>
    <source>
        <strain evidence="1 3">A4</strain>
    </source>
</reference>
<protein>
    <submittedName>
        <fullName evidence="1">Uncharacterized protein</fullName>
    </submittedName>
</protein>
<keyword evidence="3" id="KW-1185">Reference proteome</keyword>
<accession>A0A2I1HV23</accession>
<organism evidence="1 3">
    <name type="scientific">Rhizophagus irregularis</name>
    <dbReference type="NCBI Taxonomy" id="588596"/>
    <lineage>
        <taxon>Eukaryota</taxon>
        <taxon>Fungi</taxon>
        <taxon>Fungi incertae sedis</taxon>
        <taxon>Mucoromycota</taxon>
        <taxon>Glomeromycotina</taxon>
        <taxon>Glomeromycetes</taxon>
        <taxon>Glomerales</taxon>
        <taxon>Glomeraceae</taxon>
        <taxon>Rhizophagus</taxon>
    </lineage>
</organism>